<reference evidence="2" key="1">
    <citation type="submission" date="2020-10" db="EMBL/GenBank/DDBJ databases">
        <authorList>
            <person name="Gilroy R."/>
        </authorList>
    </citation>
    <scope>NUCLEOTIDE SEQUENCE</scope>
    <source>
        <strain evidence="2">20514</strain>
    </source>
</reference>
<dbReference type="EMBL" id="JADIMQ010000011">
    <property type="protein sequence ID" value="MBO8447775.1"/>
    <property type="molecule type" value="Genomic_DNA"/>
</dbReference>
<evidence type="ECO:0000313" key="3">
    <source>
        <dbReference type="Proteomes" id="UP000810252"/>
    </source>
</evidence>
<feature type="region of interest" description="Disordered" evidence="1">
    <location>
        <begin position="32"/>
        <end position="53"/>
    </location>
</feature>
<sequence length="624" mass="69988">MFSEKNISVLLAALLALLLCACSSLRKYSGSPGTGEAPSLSLPQEESLDSTVDRSMEAVVDSSAAEDGPLIMNAVRDSRTGEMTATDVIAASRIVARFRNVAERMGMISIAFDVTVPESLVSSDLQLRFSPVISTRDGSQALKPVLITGRNYRRRQLRGYERYRNFLKSIVSDSLAFIRVAQLEKFIERYFPDVHAMKTDSSVIPEPVAENLFGVTQAAVLRHYTRQASRERNAARMENRGEMFRRYVKAPILMDVSLDTVMSPGKGRLTYRYSHTMPVEPGVRKLSVSLDGAVYRKGEKVAGMPSPENLEFYISSMSSLADNTPRYVFRVVSRSVSDNTRALLDFRQGSIELDTLSEGNSSELGRIRRCLEDIYRRKDLVLDSIIVTASCSPEGSVSTNSRLARGRAATVKSYVFGRCPGWLEDGSVRSRYVPENWEYLVRIVENDSLIGSRSKEVIRSAASMEDRDEAERRFSSLPEYRYLREKIYPRLRTVDFSFYMHRPDMEKDTLHTTELDTVYMKGLEALRNLDYRKAVTLLGVYGDYNSALALAAAGYDESALSVLSALKGRDARSDYLEAMLLARLGRPGAAESFRRSVSKDPSMRHRANLDPEMSVVLESCRDEK</sequence>
<reference evidence="2" key="2">
    <citation type="journal article" date="2021" name="PeerJ">
        <title>Extensive microbial diversity within the chicken gut microbiome revealed by metagenomics and culture.</title>
        <authorList>
            <person name="Gilroy R."/>
            <person name="Ravi A."/>
            <person name="Getino M."/>
            <person name="Pursley I."/>
            <person name="Horton D.L."/>
            <person name="Alikhan N.F."/>
            <person name="Baker D."/>
            <person name="Gharbi K."/>
            <person name="Hall N."/>
            <person name="Watson M."/>
            <person name="Adriaenssens E.M."/>
            <person name="Foster-Nyarko E."/>
            <person name="Jarju S."/>
            <person name="Secka A."/>
            <person name="Antonio M."/>
            <person name="Oren A."/>
            <person name="Chaudhuri R.R."/>
            <person name="La Ragione R."/>
            <person name="Hildebrand F."/>
            <person name="Pallen M.J."/>
        </authorList>
    </citation>
    <scope>NUCLEOTIDE SEQUENCE</scope>
    <source>
        <strain evidence="2">20514</strain>
    </source>
</reference>
<protein>
    <submittedName>
        <fullName evidence="2">Uncharacterized protein</fullName>
    </submittedName>
</protein>
<accession>A0A9D9EIY7</accession>
<organism evidence="2 3">
    <name type="scientific">Candidatus Cryptobacteroides merdigallinarum</name>
    <dbReference type="NCBI Taxonomy" id="2840770"/>
    <lineage>
        <taxon>Bacteria</taxon>
        <taxon>Pseudomonadati</taxon>
        <taxon>Bacteroidota</taxon>
        <taxon>Bacteroidia</taxon>
        <taxon>Bacteroidales</taxon>
        <taxon>Candidatus Cryptobacteroides</taxon>
    </lineage>
</organism>
<dbReference type="PROSITE" id="PS51257">
    <property type="entry name" value="PROKAR_LIPOPROTEIN"/>
    <property type="match status" value="1"/>
</dbReference>
<comment type="caution">
    <text evidence="2">The sequence shown here is derived from an EMBL/GenBank/DDBJ whole genome shotgun (WGS) entry which is preliminary data.</text>
</comment>
<evidence type="ECO:0000313" key="2">
    <source>
        <dbReference type="EMBL" id="MBO8447775.1"/>
    </source>
</evidence>
<name>A0A9D9EIY7_9BACT</name>
<evidence type="ECO:0000256" key="1">
    <source>
        <dbReference type="SAM" id="MobiDB-lite"/>
    </source>
</evidence>
<proteinExistence type="predicted"/>
<dbReference type="Proteomes" id="UP000810252">
    <property type="component" value="Unassembled WGS sequence"/>
</dbReference>
<gene>
    <name evidence="2" type="ORF">IAC29_00710</name>
</gene>
<dbReference type="AlphaFoldDB" id="A0A9D9EIY7"/>